<reference evidence="2 3" key="1">
    <citation type="submission" date="2018-12" db="EMBL/GenBank/DDBJ databases">
        <title>Venturia inaequalis Genome Resource.</title>
        <authorList>
            <person name="Lichtner F.J."/>
        </authorList>
    </citation>
    <scope>NUCLEOTIDE SEQUENCE [LARGE SCALE GENOMIC DNA]</scope>
    <source>
        <strain evidence="2 3">120213</strain>
    </source>
</reference>
<dbReference type="AlphaFoldDB" id="A0A8H3UXT0"/>
<organism evidence="2 3">
    <name type="scientific">Venturia inaequalis</name>
    <name type="common">Apple scab fungus</name>
    <dbReference type="NCBI Taxonomy" id="5025"/>
    <lineage>
        <taxon>Eukaryota</taxon>
        <taxon>Fungi</taxon>
        <taxon>Dikarya</taxon>
        <taxon>Ascomycota</taxon>
        <taxon>Pezizomycotina</taxon>
        <taxon>Dothideomycetes</taxon>
        <taxon>Pleosporomycetidae</taxon>
        <taxon>Venturiales</taxon>
        <taxon>Venturiaceae</taxon>
        <taxon>Venturia</taxon>
    </lineage>
</organism>
<proteinExistence type="predicted"/>
<dbReference type="EMBL" id="WNWS01000134">
    <property type="protein sequence ID" value="KAE9978526.1"/>
    <property type="molecule type" value="Genomic_DNA"/>
</dbReference>
<evidence type="ECO:0000313" key="2">
    <source>
        <dbReference type="EMBL" id="KAE9978526.1"/>
    </source>
</evidence>
<feature type="chain" id="PRO_5034851960" evidence="1">
    <location>
        <begin position="19"/>
        <end position="116"/>
    </location>
</feature>
<protein>
    <submittedName>
        <fullName evidence="2">Uncharacterized protein</fullName>
    </submittedName>
</protein>
<feature type="signal peptide" evidence="1">
    <location>
        <begin position="1"/>
        <end position="18"/>
    </location>
</feature>
<name>A0A8H3UXT0_VENIN</name>
<dbReference type="Proteomes" id="UP000447873">
    <property type="component" value="Unassembled WGS sequence"/>
</dbReference>
<sequence length="116" mass="13360">MLLLRTTFLSLTFSLVRMDSLSTLSRSDHLNEPAIPITIQTSWTPRDPGTEYYCRSNDYWECFDTITWIDEGKEEIRNRESASTQPSLAMESQTLVATYVERSSQPSVSDEIRTDQ</sequence>
<evidence type="ECO:0000313" key="3">
    <source>
        <dbReference type="Proteomes" id="UP000447873"/>
    </source>
</evidence>
<keyword evidence="1" id="KW-0732">Signal</keyword>
<gene>
    <name evidence="2" type="ORF">EG328_001436</name>
</gene>
<comment type="caution">
    <text evidence="2">The sequence shown here is derived from an EMBL/GenBank/DDBJ whole genome shotgun (WGS) entry which is preliminary data.</text>
</comment>
<evidence type="ECO:0000256" key="1">
    <source>
        <dbReference type="SAM" id="SignalP"/>
    </source>
</evidence>
<accession>A0A8H3UXT0</accession>